<dbReference type="Proteomes" id="UP000199245">
    <property type="component" value="Unassembled WGS sequence"/>
</dbReference>
<feature type="signal peptide" evidence="2">
    <location>
        <begin position="1"/>
        <end position="26"/>
    </location>
</feature>
<evidence type="ECO:0000256" key="1">
    <source>
        <dbReference type="SAM" id="MobiDB-lite"/>
    </source>
</evidence>
<feature type="compositionally biased region" description="Polar residues" evidence="1">
    <location>
        <begin position="25"/>
        <end position="40"/>
    </location>
</feature>
<accession>A0A1G6KN12</accession>
<protein>
    <recommendedName>
        <fullName evidence="7">SH3 domain-containing protein</fullName>
    </recommendedName>
</protein>
<keyword evidence="2" id="KW-0732">Signal</keyword>
<evidence type="ECO:0000256" key="2">
    <source>
        <dbReference type="SAM" id="SignalP"/>
    </source>
</evidence>
<name>A0A1R1Q7U0_9BRAD</name>
<reference evidence="4 6" key="2">
    <citation type="submission" date="2023-04" db="EMBL/GenBank/DDBJ databases">
        <title>Australian commercial rhizobial inoculants.</title>
        <authorList>
            <person name="Kohlmeier M.G."/>
            <person name="O'Hara G.W."/>
            <person name="Colombi E."/>
            <person name="Ramsay J.P."/>
            <person name="Terpolilli J."/>
        </authorList>
    </citation>
    <scope>NUCLEOTIDE SEQUENCE [LARGE SCALE GENOMIC DNA]</scope>
    <source>
        <strain evidence="4 6">CB627</strain>
    </source>
</reference>
<accession>A0A1R1Q7U0</accession>
<sequence length="124" mass="13089">MSDRFVVACMVCCALILGAPGATVHAQTPSNCKEPQTGTSRVPMLSPPLANVVTGTGRLQFYSAPNLHCPIRGVFVIPNDALIAYAQTRDGWSSVMYLNPGTGNDVSGWVRSARLKVTGTVGPK</sequence>
<evidence type="ECO:0000313" key="3">
    <source>
        <dbReference type="EMBL" id="SDC32440.1"/>
    </source>
</evidence>
<dbReference type="EMBL" id="CP121646">
    <property type="protein sequence ID" value="WFU64675.1"/>
    <property type="molecule type" value="Genomic_DNA"/>
</dbReference>
<reference evidence="3 5" key="1">
    <citation type="submission" date="2016-10" db="EMBL/GenBank/DDBJ databases">
        <authorList>
            <person name="de Groot N.N."/>
        </authorList>
    </citation>
    <scope>NUCLEOTIDE SEQUENCE [LARGE SCALE GENOMIC DNA]</scope>
    <source>
        <strain evidence="3 5">R5</strain>
    </source>
</reference>
<evidence type="ECO:0000313" key="4">
    <source>
        <dbReference type="EMBL" id="WFU64675.1"/>
    </source>
</evidence>
<dbReference type="AlphaFoldDB" id="A0A1R1Q7U0"/>
<evidence type="ECO:0008006" key="7">
    <source>
        <dbReference type="Google" id="ProtNLM"/>
    </source>
</evidence>
<evidence type="ECO:0000313" key="5">
    <source>
        <dbReference type="Proteomes" id="UP000199245"/>
    </source>
</evidence>
<dbReference type="RefSeq" id="WP_057018949.1">
    <property type="nucleotide sequence ID" value="NZ_CP121646.1"/>
</dbReference>
<feature type="chain" id="PRO_5043680199" description="SH3 domain-containing protein" evidence="2">
    <location>
        <begin position="27"/>
        <end position="124"/>
    </location>
</feature>
<feature type="region of interest" description="Disordered" evidence="1">
    <location>
        <begin position="24"/>
        <end position="44"/>
    </location>
</feature>
<dbReference type="EMBL" id="FMZW01000002">
    <property type="protein sequence ID" value="SDC32440.1"/>
    <property type="molecule type" value="Genomic_DNA"/>
</dbReference>
<organism evidence="3 5">
    <name type="scientific">Bradyrhizobium brasilense</name>
    <dbReference type="NCBI Taxonomy" id="1419277"/>
    <lineage>
        <taxon>Bacteria</taxon>
        <taxon>Pseudomonadati</taxon>
        <taxon>Pseudomonadota</taxon>
        <taxon>Alphaproteobacteria</taxon>
        <taxon>Hyphomicrobiales</taxon>
        <taxon>Nitrobacteraceae</taxon>
        <taxon>Bradyrhizobium</taxon>
    </lineage>
</organism>
<dbReference type="Proteomes" id="UP001221546">
    <property type="component" value="Chromosome"/>
</dbReference>
<evidence type="ECO:0000313" key="6">
    <source>
        <dbReference type="Proteomes" id="UP001221546"/>
    </source>
</evidence>
<keyword evidence="6" id="KW-1185">Reference proteome</keyword>
<proteinExistence type="predicted"/>
<gene>
    <name evidence="4" type="ORF">QA636_03715</name>
    <name evidence="3" type="ORF">SAMN05216337_1002153</name>
</gene>